<dbReference type="Pfam" id="PF04082">
    <property type="entry name" value="Fungal_trans"/>
    <property type="match status" value="1"/>
</dbReference>
<dbReference type="SMART" id="SM00066">
    <property type="entry name" value="GAL4"/>
    <property type="match status" value="1"/>
</dbReference>
<comment type="caution">
    <text evidence="5">The sequence shown here is derived from an EMBL/GenBank/DDBJ whole genome shotgun (WGS) entry which is preliminary data.</text>
</comment>
<evidence type="ECO:0000256" key="3">
    <source>
        <dbReference type="SAM" id="MobiDB-lite"/>
    </source>
</evidence>
<organism evidence="5 6">
    <name type="scientific">Purpureocillium lilacinum</name>
    <name type="common">Paecilomyces lilacinus</name>
    <dbReference type="NCBI Taxonomy" id="33203"/>
    <lineage>
        <taxon>Eukaryota</taxon>
        <taxon>Fungi</taxon>
        <taxon>Dikarya</taxon>
        <taxon>Ascomycota</taxon>
        <taxon>Pezizomycotina</taxon>
        <taxon>Sordariomycetes</taxon>
        <taxon>Hypocreomycetidae</taxon>
        <taxon>Hypocreales</taxon>
        <taxon>Ophiocordycipitaceae</taxon>
        <taxon>Purpureocillium</taxon>
    </lineage>
</organism>
<protein>
    <recommendedName>
        <fullName evidence="4">Zn(2)-C6 fungal-type domain-containing protein</fullName>
    </recommendedName>
</protein>
<feature type="compositionally biased region" description="Low complexity" evidence="3">
    <location>
        <begin position="768"/>
        <end position="783"/>
    </location>
</feature>
<keyword evidence="2" id="KW-0539">Nucleus</keyword>
<feature type="domain" description="Zn(2)-C6 fungal-type" evidence="4">
    <location>
        <begin position="269"/>
        <end position="298"/>
    </location>
</feature>
<reference evidence="5 6" key="1">
    <citation type="journal article" date="2016" name="Front. Microbiol.">
        <title>Genome and transcriptome sequences reveal the specific parasitism of the nematophagous Purpureocillium lilacinum 36-1.</title>
        <authorList>
            <person name="Xie J."/>
            <person name="Li S."/>
            <person name="Mo C."/>
            <person name="Xiao X."/>
            <person name="Peng D."/>
            <person name="Wang G."/>
            <person name="Xiao Y."/>
        </authorList>
    </citation>
    <scope>NUCLEOTIDE SEQUENCE [LARGE SCALE GENOMIC DNA]</scope>
    <source>
        <strain evidence="5 6">36-1</strain>
    </source>
</reference>
<feature type="region of interest" description="Disordered" evidence="3">
    <location>
        <begin position="768"/>
        <end position="793"/>
    </location>
</feature>
<dbReference type="Proteomes" id="UP000245956">
    <property type="component" value="Unassembled WGS sequence"/>
</dbReference>
<keyword evidence="1" id="KW-0479">Metal-binding</keyword>
<dbReference type="GO" id="GO:0006351">
    <property type="term" value="P:DNA-templated transcription"/>
    <property type="evidence" value="ECO:0007669"/>
    <property type="project" value="InterPro"/>
</dbReference>
<dbReference type="Gene3D" id="4.10.240.10">
    <property type="entry name" value="Zn(2)-C6 fungal-type DNA-binding domain"/>
    <property type="match status" value="1"/>
</dbReference>
<dbReference type="InterPro" id="IPR001138">
    <property type="entry name" value="Zn2Cys6_DnaBD"/>
</dbReference>
<dbReference type="GO" id="GO:0003677">
    <property type="term" value="F:DNA binding"/>
    <property type="evidence" value="ECO:0007669"/>
    <property type="project" value="InterPro"/>
</dbReference>
<dbReference type="InterPro" id="IPR036864">
    <property type="entry name" value="Zn2-C6_fun-type_DNA-bd_sf"/>
</dbReference>
<dbReference type="InterPro" id="IPR050797">
    <property type="entry name" value="Carb_Metab_Trans_Reg"/>
</dbReference>
<feature type="region of interest" description="Disordered" evidence="3">
    <location>
        <begin position="212"/>
        <end position="243"/>
    </location>
</feature>
<evidence type="ECO:0000313" key="6">
    <source>
        <dbReference type="Proteomes" id="UP000245956"/>
    </source>
</evidence>
<accession>A0A2U3EQ87</accession>
<feature type="region of interest" description="Disordered" evidence="3">
    <location>
        <begin position="163"/>
        <end position="184"/>
    </location>
</feature>
<dbReference type="CDD" id="cd12148">
    <property type="entry name" value="fungal_TF_MHR"/>
    <property type="match status" value="1"/>
</dbReference>
<dbReference type="GO" id="GO:0008270">
    <property type="term" value="F:zinc ion binding"/>
    <property type="evidence" value="ECO:0007669"/>
    <property type="project" value="InterPro"/>
</dbReference>
<dbReference type="PANTHER" id="PTHR31668:SF19">
    <property type="entry name" value="ZN(2)-C6 FUNGAL-TYPE DOMAIN-CONTAINING PROTEIN-RELATED"/>
    <property type="match status" value="1"/>
</dbReference>
<sequence length="826" mass="90354">MHVMCLRAGITLSSSSSFCFCIHYSPVKRVKRAPSSGLILAASLPPTALYENTYTARRNPPDCRGNCLGDSGTRSNPPKPARGSCVLDPAVTASFAFHGASWEPTWLRRACDTSLFSSMGVPASSQVSRQGLSMSLAKLLGSIATLEMADAGVREPIRLFTPRARQQPPPRCPHDPRVRPVPRPKITPNVIVAATQASNPSHRRLPHCPFVSAKPPQTDGLSGPEGRNPRATASADLLSHPSSRRDLDMMSATMASLASPSQPRSPQQVCDNCRFRKTKCDRGLPCSSCVASSIRCQYLHTLRRKGPRGGKGRRLLQIRQGLTQLDKDHIEVSTPAQLQLEGAAAEEPPLQSSVDARTSSTSERSKHQLAVALAANVQVFFKHLFPIMPVLNDAEVLADALQFDELPFPRQAFILSLCAATRIQLKLDYVEECDDAHTSLNAHLGSPLTGEGLLSAAKRLRRQFDIVDNRGLDAVLTSFFLFAAHGNLDQHHHAWFYLNESMTVAFSLGLDNEATYFNLPKGERELRRRIFWLLFVTERTYALQHRRPVMLRSTITKPQVVDSDCPVVMHDFVNHIRLFELLPHSLYDWLPNSDPTQQQGSSIVLSQRVADKLCAVQATDSVLESQRFDTLVTQQWLRVAMWRLAYGVNPSLMYGHAASPSLIVPFEAGKTIMAQLDVVSQTSKDCHGIGIEQKLFDIGISLADASMVTFPTSSFEFGSLDLLSSIVKCLGRIRGGKSHLLPELLKHSEGVLACTSPAAQIDMQWALGDESSSDPDSAADGAPMQLEDAPTGQDACELSQFDTVGAFMSASCDKLGFDDVDAGQLA</sequence>
<proteinExistence type="predicted"/>
<dbReference type="AlphaFoldDB" id="A0A2U3EQ87"/>
<dbReference type="SMART" id="SM00906">
    <property type="entry name" value="Fungal_trans"/>
    <property type="match status" value="1"/>
</dbReference>
<evidence type="ECO:0000256" key="2">
    <source>
        <dbReference type="ARBA" id="ARBA00023242"/>
    </source>
</evidence>
<dbReference type="PROSITE" id="PS50048">
    <property type="entry name" value="ZN2_CY6_FUNGAL_2"/>
    <property type="match status" value="1"/>
</dbReference>
<dbReference type="InterPro" id="IPR007219">
    <property type="entry name" value="XnlR_reg_dom"/>
</dbReference>
<dbReference type="CDD" id="cd00067">
    <property type="entry name" value="GAL4"/>
    <property type="match status" value="1"/>
</dbReference>
<gene>
    <name evidence="5" type="ORF">PCL_03849</name>
</gene>
<dbReference type="EMBL" id="LCWV01000001">
    <property type="protein sequence ID" value="PWI76655.1"/>
    <property type="molecule type" value="Genomic_DNA"/>
</dbReference>
<evidence type="ECO:0000313" key="5">
    <source>
        <dbReference type="EMBL" id="PWI76655.1"/>
    </source>
</evidence>
<dbReference type="SUPFAM" id="SSF57701">
    <property type="entry name" value="Zn2/Cys6 DNA-binding domain"/>
    <property type="match status" value="1"/>
</dbReference>
<dbReference type="GO" id="GO:0000981">
    <property type="term" value="F:DNA-binding transcription factor activity, RNA polymerase II-specific"/>
    <property type="evidence" value="ECO:0007669"/>
    <property type="project" value="InterPro"/>
</dbReference>
<feature type="region of interest" description="Disordered" evidence="3">
    <location>
        <begin position="342"/>
        <end position="361"/>
    </location>
</feature>
<evidence type="ECO:0000256" key="1">
    <source>
        <dbReference type="ARBA" id="ARBA00022723"/>
    </source>
</evidence>
<evidence type="ECO:0000259" key="4">
    <source>
        <dbReference type="PROSITE" id="PS50048"/>
    </source>
</evidence>
<dbReference type="PANTHER" id="PTHR31668">
    <property type="entry name" value="GLUCOSE TRANSPORT TRANSCRIPTION REGULATOR RGT1-RELATED-RELATED"/>
    <property type="match status" value="1"/>
</dbReference>
<feature type="compositionally biased region" description="Low complexity" evidence="3">
    <location>
        <begin position="342"/>
        <end position="351"/>
    </location>
</feature>
<name>A0A2U3EQ87_PURLI</name>
<feature type="compositionally biased region" description="Polar residues" evidence="3">
    <location>
        <begin position="352"/>
        <end position="361"/>
    </location>
</feature>
<dbReference type="Pfam" id="PF00172">
    <property type="entry name" value="Zn_clus"/>
    <property type="match status" value="1"/>
</dbReference>